<feature type="binding site" evidence="5">
    <location>
        <position position="82"/>
    </location>
    <ligand>
        <name>Zn(2+)</name>
        <dbReference type="ChEBI" id="CHEBI:29105"/>
    </ligand>
</feature>
<evidence type="ECO:0000313" key="7">
    <source>
        <dbReference type="EMBL" id="MDO6574410.1"/>
    </source>
</evidence>
<keyword evidence="8" id="KW-1185">Reference proteome</keyword>
<feature type="binding site" evidence="5">
    <location>
        <position position="205"/>
    </location>
    <ligand>
        <name>Zn(2+)</name>
        <dbReference type="ChEBI" id="CHEBI:29105"/>
    </ligand>
</feature>
<keyword evidence="2 6" id="KW-0812">Transmembrane</keyword>
<reference evidence="7" key="1">
    <citation type="submission" date="2023-07" db="EMBL/GenBank/DDBJ databases">
        <title>Genome content predicts the carbon catabolic preferences of heterotrophic bacteria.</title>
        <authorList>
            <person name="Gralka M."/>
        </authorList>
    </citation>
    <scope>NUCLEOTIDE SEQUENCE</scope>
    <source>
        <strain evidence="7">E2R20</strain>
    </source>
</reference>
<feature type="transmembrane region" description="Helical" evidence="6">
    <location>
        <begin position="32"/>
        <end position="50"/>
    </location>
</feature>
<evidence type="ECO:0000313" key="8">
    <source>
        <dbReference type="Proteomes" id="UP001170310"/>
    </source>
</evidence>
<proteinExistence type="predicted"/>
<evidence type="ECO:0000256" key="6">
    <source>
        <dbReference type="SAM" id="Phobius"/>
    </source>
</evidence>
<evidence type="ECO:0000256" key="5">
    <source>
        <dbReference type="PIRSR" id="PIRSR604254-1"/>
    </source>
</evidence>
<keyword evidence="4 6" id="KW-0472">Membrane</keyword>
<feature type="binding site" evidence="5">
    <location>
        <position position="209"/>
    </location>
    <ligand>
        <name>Zn(2+)</name>
        <dbReference type="ChEBI" id="CHEBI:29105"/>
    </ligand>
</feature>
<comment type="subcellular location">
    <subcellularLocation>
        <location evidence="1">Membrane</location>
        <topology evidence="1">Multi-pass membrane protein</topology>
    </subcellularLocation>
</comment>
<keyword evidence="3 6" id="KW-1133">Transmembrane helix</keyword>
<dbReference type="PANTHER" id="PTHR20855">
    <property type="entry name" value="ADIPOR/PROGESTIN RECEPTOR-RELATED"/>
    <property type="match status" value="1"/>
</dbReference>
<organism evidence="7 8">
    <name type="scientific">Staphylococcus pasteuri_A</name>
    <dbReference type="NCBI Taxonomy" id="3062664"/>
    <lineage>
        <taxon>Bacteria</taxon>
        <taxon>Bacillati</taxon>
        <taxon>Bacillota</taxon>
        <taxon>Bacilli</taxon>
        <taxon>Bacillales</taxon>
        <taxon>Staphylococcaceae</taxon>
        <taxon>Staphylococcus</taxon>
    </lineage>
</organism>
<dbReference type="Pfam" id="PF03006">
    <property type="entry name" value="HlyIII"/>
    <property type="match status" value="1"/>
</dbReference>
<feature type="transmembrane region" description="Helical" evidence="6">
    <location>
        <begin position="177"/>
        <end position="196"/>
    </location>
</feature>
<gene>
    <name evidence="7" type="ORF">Q4528_09570</name>
</gene>
<evidence type="ECO:0000256" key="4">
    <source>
        <dbReference type="ARBA" id="ARBA00023136"/>
    </source>
</evidence>
<name>A0AAW7YUP9_9STAP</name>
<dbReference type="Proteomes" id="UP001170310">
    <property type="component" value="Unassembled WGS sequence"/>
</dbReference>
<dbReference type="PANTHER" id="PTHR20855:SF129">
    <property type="entry name" value="HEMOLYSIN-3 HOMOLOG"/>
    <property type="match status" value="1"/>
</dbReference>
<evidence type="ECO:0000256" key="3">
    <source>
        <dbReference type="ARBA" id="ARBA00022989"/>
    </source>
</evidence>
<dbReference type="AlphaFoldDB" id="A0AAW7YUP9"/>
<evidence type="ECO:0000256" key="2">
    <source>
        <dbReference type="ARBA" id="ARBA00022692"/>
    </source>
</evidence>
<keyword evidence="5" id="KW-0479">Metal-binding</keyword>
<feature type="transmembrane region" description="Helical" evidence="6">
    <location>
        <begin position="96"/>
        <end position="115"/>
    </location>
</feature>
<protein>
    <submittedName>
        <fullName evidence="7">Hemolysin III family protein</fullName>
    </submittedName>
</protein>
<feature type="transmembrane region" description="Helical" evidence="6">
    <location>
        <begin position="62"/>
        <end position="84"/>
    </location>
</feature>
<evidence type="ECO:0000256" key="1">
    <source>
        <dbReference type="ARBA" id="ARBA00004141"/>
    </source>
</evidence>
<dbReference type="InterPro" id="IPR004254">
    <property type="entry name" value="AdipoR/HlyIII-related"/>
</dbReference>
<accession>A0AAW7YUP9</accession>
<dbReference type="GO" id="GO:0016020">
    <property type="term" value="C:membrane"/>
    <property type="evidence" value="ECO:0007669"/>
    <property type="project" value="UniProtKB-SubCell"/>
</dbReference>
<dbReference type="RefSeq" id="WP_046467178.1">
    <property type="nucleotide sequence ID" value="NZ_JAUOQO010000007.1"/>
</dbReference>
<feature type="transmembrane region" description="Helical" evidence="6">
    <location>
        <begin position="208"/>
        <end position="227"/>
    </location>
</feature>
<dbReference type="EMBL" id="JAUOQO010000007">
    <property type="protein sequence ID" value="MDO6574410.1"/>
    <property type="molecule type" value="Genomic_DNA"/>
</dbReference>
<feature type="transmembrane region" description="Helical" evidence="6">
    <location>
        <begin position="121"/>
        <end position="139"/>
    </location>
</feature>
<comment type="caution">
    <text evidence="7">The sequence shown here is derived from an EMBL/GenBank/DDBJ whole genome shotgun (WGS) entry which is preliminary data.</text>
</comment>
<keyword evidence="5" id="KW-0862">Zinc</keyword>
<sequence length="228" mass="25829">MANSETHQNNTNKSSFRDIMPLSFGEEIGNSISHGVASLITMMILPYAAVHSYNKGGALLSTSISIFVISIFLMFISSTIYHAMANHTLQKYVLRIIDHSMIYIAISGTYTPILLNVIGGWLGWLVFLLLWGTTVWGILYKSLATHVNHKLSLIVYLVMGWVGVIFAPIIILRTSWLFILFIVLGGLSYTIGAWFYAQKNRPYFHMIWHIFIVVASFFHLIGILFFMK</sequence>
<dbReference type="GO" id="GO:0046872">
    <property type="term" value="F:metal ion binding"/>
    <property type="evidence" value="ECO:0007669"/>
    <property type="project" value="UniProtKB-KW"/>
</dbReference>
<feature type="transmembrane region" description="Helical" evidence="6">
    <location>
        <begin position="151"/>
        <end position="171"/>
    </location>
</feature>